<protein>
    <submittedName>
        <fullName evidence="1">Uncharacterized protein</fullName>
    </submittedName>
</protein>
<sequence length="141" mass="15328">MGFFVPQSLKAHMSCCCAQVADHWINEENEESWRQRITLGNATAELEELACGPVDEDANQCALKKCHHGASEILPKPDVLQDQHQGRPKNTIEGFGVVQKYCTGGVPAKAFSQRLEILEAEKGIPNGASLNKPGLVGVENC</sequence>
<dbReference type="Proteomes" id="UP001259832">
    <property type="component" value="Unassembled WGS sequence"/>
</dbReference>
<reference evidence="1" key="1">
    <citation type="submission" date="2023-08" db="EMBL/GenBank/DDBJ databases">
        <title>Reference Genome Resource for the Citrus Pathogen Phytophthora citrophthora.</title>
        <authorList>
            <person name="Moller H."/>
            <person name="Coetzee B."/>
            <person name="Rose L.J."/>
            <person name="Van Niekerk J.M."/>
        </authorList>
    </citation>
    <scope>NUCLEOTIDE SEQUENCE</scope>
    <source>
        <strain evidence="1">STE-U-9442</strain>
    </source>
</reference>
<accession>A0AAD9G606</accession>
<evidence type="ECO:0000313" key="1">
    <source>
        <dbReference type="EMBL" id="KAK1932486.1"/>
    </source>
</evidence>
<gene>
    <name evidence="1" type="ORF">P3T76_012070</name>
</gene>
<keyword evidence="2" id="KW-1185">Reference proteome</keyword>
<organism evidence="1 2">
    <name type="scientific">Phytophthora citrophthora</name>
    <dbReference type="NCBI Taxonomy" id="4793"/>
    <lineage>
        <taxon>Eukaryota</taxon>
        <taxon>Sar</taxon>
        <taxon>Stramenopiles</taxon>
        <taxon>Oomycota</taxon>
        <taxon>Peronosporomycetes</taxon>
        <taxon>Peronosporales</taxon>
        <taxon>Peronosporaceae</taxon>
        <taxon>Phytophthora</taxon>
    </lineage>
</organism>
<evidence type="ECO:0000313" key="2">
    <source>
        <dbReference type="Proteomes" id="UP001259832"/>
    </source>
</evidence>
<comment type="caution">
    <text evidence="1">The sequence shown here is derived from an EMBL/GenBank/DDBJ whole genome shotgun (WGS) entry which is preliminary data.</text>
</comment>
<proteinExistence type="predicted"/>
<dbReference type="EMBL" id="JASMQC010000029">
    <property type="protein sequence ID" value="KAK1932486.1"/>
    <property type="molecule type" value="Genomic_DNA"/>
</dbReference>
<dbReference type="AlphaFoldDB" id="A0AAD9G606"/>
<name>A0AAD9G606_9STRA</name>